<protein>
    <submittedName>
        <fullName evidence="1">Uncharacterized protein</fullName>
    </submittedName>
</protein>
<proteinExistence type="predicted"/>
<name>A0A7J7LBE5_9MAGN</name>
<dbReference type="Proteomes" id="UP000541444">
    <property type="component" value="Unassembled WGS sequence"/>
</dbReference>
<reference evidence="1 2" key="1">
    <citation type="journal article" date="2020" name="IScience">
        <title>Genome Sequencing of the Endangered Kingdonia uniflora (Circaeasteraceae, Ranunculales) Reveals Potential Mechanisms of Evolutionary Specialization.</title>
        <authorList>
            <person name="Sun Y."/>
            <person name="Deng T."/>
            <person name="Zhang A."/>
            <person name="Moore M.J."/>
            <person name="Landis J.B."/>
            <person name="Lin N."/>
            <person name="Zhang H."/>
            <person name="Zhang X."/>
            <person name="Huang J."/>
            <person name="Zhang X."/>
            <person name="Sun H."/>
            <person name="Wang H."/>
        </authorList>
    </citation>
    <scope>NUCLEOTIDE SEQUENCE [LARGE SCALE GENOMIC DNA]</scope>
    <source>
        <strain evidence="1">TB1705</strain>
        <tissue evidence="1">Leaf</tissue>
    </source>
</reference>
<dbReference type="AlphaFoldDB" id="A0A7J7LBE5"/>
<sequence>IAFPKLLQQQYSEPVTNNSKYYSGWKHQRQVLLRLETATTVASNKYYKQQRVVLL</sequence>
<evidence type="ECO:0000313" key="2">
    <source>
        <dbReference type="Proteomes" id="UP000541444"/>
    </source>
</evidence>
<dbReference type="EMBL" id="JACGCM010002413">
    <property type="protein sequence ID" value="KAF6139977.1"/>
    <property type="molecule type" value="Genomic_DNA"/>
</dbReference>
<evidence type="ECO:0000313" key="1">
    <source>
        <dbReference type="EMBL" id="KAF6139977.1"/>
    </source>
</evidence>
<comment type="caution">
    <text evidence="1">The sequence shown here is derived from an EMBL/GenBank/DDBJ whole genome shotgun (WGS) entry which is preliminary data.</text>
</comment>
<gene>
    <name evidence="1" type="ORF">GIB67_027194</name>
</gene>
<keyword evidence="2" id="KW-1185">Reference proteome</keyword>
<accession>A0A7J7LBE5</accession>
<feature type="non-terminal residue" evidence="1">
    <location>
        <position position="55"/>
    </location>
</feature>
<organism evidence="1 2">
    <name type="scientific">Kingdonia uniflora</name>
    <dbReference type="NCBI Taxonomy" id="39325"/>
    <lineage>
        <taxon>Eukaryota</taxon>
        <taxon>Viridiplantae</taxon>
        <taxon>Streptophyta</taxon>
        <taxon>Embryophyta</taxon>
        <taxon>Tracheophyta</taxon>
        <taxon>Spermatophyta</taxon>
        <taxon>Magnoliopsida</taxon>
        <taxon>Ranunculales</taxon>
        <taxon>Circaeasteraceae</taxon>
        <taxon>Kingdonia</taxon>
    </lineage>
</organism>